<evidence type="ECO:0000259" key="2">
    <source>
        <dbReference type="Pfam" id="PF07790"/>
    </source>
</evidence>
<accession>A0AAE4SBL8</accession>
<keyword evidence="1" id="KW-0472">Membrane</keyword>
<evidence type="ECO:0000256" key="1">
    <source>
        <dbReference type="SAM" id="Phobius"/>
    </source>
</evidence>
<organism evidence="3 4">
    <name type="scientific">Methanorbis rubei</name>
    <dbReference type="NCBI Taxonomy" id="3028300"/>
    <lineage>
        <taxon>Archaea</taxon>
        <taxon>Methanobacteriati</taxon>
        <taxon>Methanobacteriota</taxon>
        <taxon>Stenosarchaea group</taxon>
        <taxon>Methanomicrobia</taxon>
        <taxon>Methanomicrobiales</taxon>
        <taxon>Methanocorpusculaceae</taxon>
        <taxon>Methanorbis</taxon>
    </lineage>
</organism>
<evidence type="ECO:0000313" key="4">
    <source>
        <dbReference type="Proteomes" id="UP001283212"/>
    </source>
</evidence>
<feature type="domain" description="Archaeal Type IV pilin N-terminal" evidence="2">
    <location>
        <begin position="22"/>
        <end position="78"/>
    </location>
</feature>
<evidence type="ECO:0000313" key="3">
    <source>
        <dbReference type="EMBL" id="MDV0443134.1"/>
    </source>
</evidence>
<dbReference type="EMBL" id="JAWDKB010000002">
    <property type="protein sequence ID" value="MDV0443134.1"/>
    <property type="molecule type" value="Genomic_DNA"/>
</dbReference>
<sequence length="252" mass="27054">MRKFIRKRNSHKPSSYFGKKEEGVSPVVGVMLMLIVTIIIAAIVAGFSTGLASSATPAPSAGFDYTIHAGLAQYVSVTQQPPVIVEVTACTGQLSSNDLQIVTSYTVPATYNGVALSNAGKVITHTIDGRLENYGMSLIGDSTNPSWPSDMVWSKDDDPFIPRTHLYTTDVVPISGNGLTVGEGMNDYRFFGGKAPIASGTTWWFKNINQFLGFDVGDRIAYGFGDGSVVHITVIHTPTGTVLSDKDVRAVW</sequence>
<feature type="transmembrane region" description="Helical" evidence="1">
    <location>
        <begin position="27"/>
        <end position="47"/>
    </location>
</feature>
<comment type="caution">
    <text evidence="3">The sequence shown here is derived from an EMBL/GenBank/DDBJ whole genome shotgun (WGS) entry which is preliminary data.</text>
</comment>
<proteinExistence type="predicted"/>
<keyword evidence="4" id="KW-1185">Reference proteome</keyword>
<protein>
    <recommendedName>
        <fullName evidence="2">Archaeal Type IV pilin N-terminal domain-containing protein</fullName>
    </recommendedName>
</protein>
<dbReference type="Proteomes" id="UP001283212">
    <property type="component" value="Unassembled WGS sequence"/>
</dbReference>
<keyword evidence="1" id="KW-0812">Transmembrane</keyword>
<dbReference type="InterPro" id="IPR013373">
    <property type="entry name" value="Flagellin/pilin_N_arc"/>
</dbReference>
<name>A0AAE4SBL8_9EURY</name>
<dbReference type="Pfam" id="PF07790">
    <property type="entry name" value="Pilin_N"/>
    <property type="match status" value="1"/>
</dbReference>
<reference evidence="3 4" key="1">
    <citation type="submission" date="2023-06" db="EMBL/GenBank/DDBJ databases">
        <title>Genome sequence of Methancorpusculaceae sp. Cs1.</title>
        <authorList>
            <person name="Protasov E."/>
            <person name="Platt K."/>
            <person name="Poehlein A."/>
            <person name="Daniel R."/>
            <person name="Brune A."/>
        </authorList>
    </citation>
    <scope>NUCLEOTIDE SEQUENCE [LARGE SCALE GENOMIC DNA]</scope>
    <source>
        <strain evidence="3 4">Cs1</strain>
    </source>
</reference>
<gene>
    <name evidence="3" type="ORF">McpCs1_05020</name>
</gene>
<keyword evidence="1" id="KW-1133">Transmembrane helix</keyword>
<dbReference type="InterPro" id="IPR012859">
    <property type="entry name" value="Pilin_N_archaeal"/>
</dbReference>
<dbReference type="NCBIfam" id="TIGR02537">
    <property type="entry name" value="arch_flag_Nterm"/>
    <property type="match status" value="1"/>
</dbReference>
<dbReference type="AlphaFoldDB" id="A0AAE4SBL8"/>